<evidence type="ECO:0000313" key="1">
    <source>
        <dbReference type="EMBL" id="NHN86257.1"/>
    </source>
</evidence>
<dbReference type="Proteomes" id="UP000635278">
    <property type="component" value="Unassembled WGS sequence"/>
</dbReference>
<dbReference type="RefSeq" id="WP_173584635.1">
    <property type="nucleotide sequence ID" value="NZ_WOTB01000030.1"/>
</dbReference>
<keyword evidence="2" id="KW-1185">Reference proteome</keyword>
<protein>
    <recommendedName>
        <fullName evidence="3">GIY-YIG domain-containing protein</fullName>
    </recommendedName>
</protein>
<reference evidence="1 2" key="1">
    <citation type="journal article" date="2020" name="Int. J. Syst. Evol. Microbiol.">
        <title>Novel acetic acid bacteria from cider fermentations: Acetobacter conturbans sp. nov. and Acetobacter fallax sp. nov.</title>
        <authorList>
            <person name="Sombolestani A.S."/>
            <person name="Cleenwerck I."/>
            <person name="Cnockaert M."/>
            <person name="Borremans W."/>
            <person name="Wieme A.D."/>
            <person name="De Vuyst L."/>
            <person name="Vandamme P."/>
        </authorList>
    </citation>
    <scope>NUCLEOTIDE SEQUENCE [LARGE SCALE GENOMIC DNA]</scope>
    <source>
        <strain evidence="1 2">LMG 30640</strain>
    </source>
</reference>
<dbReference type="EMBL" id="WOTB01000030">
    <property type="protein sequence ID" value="NHN86257.1"/>
    <property type="molecule type" value="Genomic_DNA"/>
</dbReference>
<comment type="caution">
    <text evidence="1">The sequence shown here is derived from an EMBL/GenBank/DDBJ whole genome shotgun (WGS) entry which is preliminary data.</text>
</comment>
<name>A0ABX0JWR8_9PROT</name>
<proteinExistence type="predicted"/>
<gene>
    <name evidence="1" type="ORF">GOB93_16655</name>
</gene>
<evidence type="ECO:0008006" key="3">
    <source>
        <dbReference type="Google" id="ProtNLM"/>
    </source>
</evidence>
<accession>A0ABX0JWR8</accession>
<sequence>MFGEGRVLLISPDYKEKVALVDKRILSVRSDMSNQFMQCWERDIVSKLGRSGDRRSIIEKMQEKENARGVYVVQSQKDPRVFKLGAGGTDEYGFGSIYRRLLSHASPEKPQEDEYDILLRWRPLNAIWVRAFFFYPRKRRNDNNYQEYIRLASNTTVKEENRLIEFFKKNLGGELIMGNEVFRFDNLTAEEICMRLDEDFPQPWRGMRGVF</sequence>
<organism evidence="1 2">
    <name type="scientific">Acetobacter musti</name>
    <dbReference type="NCBI Taxonomy" id="864732"/>
    <lineage>
        <taxon>Bacteria</taxon>
        <taxon>Pseudomonadati</taxon>
        <taxon>Pseudomonadota</taxon>
        <taxon>Alphaproteobacteria</taxon>
        <taxon>Acetobacterales</taxon>
        <taxon>Acetobacteraceae</taxon>
        <taxon>Acetobacter</taxon>
    </lineage>
</organism>
<evidence type="ECO:0000313" key="2">
    <source>
        <dbReference type="Proteomes" id="UP000635278"/>
    </source>
</evidence>